<evidence type="ECO:0000313" key="2">
    <source>
        <dbReference type="Proteomes" id="UP000492821"/>
    </source>
</evidence>
<feature type="chain" id="PRO_5028999667" evidence="1">
    <location>
        <begin position="16"/>
        <end position="329"/>
    </location>
</feature>
<reference evidence="2" key="1">
    <citation type="journal article" date="2013" name="Genetics">
        <title>The draft genome and transcriptome of Panagrellus redivivus are shaped by the harsh demands of a free-living lifestyle.</title>
        <authorList>
            <person name="Srinivasan J."/>
            <person name="Dillman A.R."/>
            <person name="Macchietto M.G."/>
            <person name="Heikkinen L."/>
            <person name="Lakso M."/>
            <person name="Fracchia K.M."/>
            <person name="Antoshechkin I."/>
            <person name="Mortazavi A."/>
            <person name="Wong G."/>
            <person name="Sternberg P.W."/>
        </authorList>
    </citation>
    <scope>NUCLEOTIDE SEQUENCE [LARGE SCALE GENOMIC DNA]</scope>
    <source>
        <strain evidence="2">MT8872</strain>
    </source>
</reference>
<evidence type="ECO:0000256" key="1">
    <source>
        <dbReference type="SAM" id="SignalP"/>
    </source>
</evidence>
<keyword evidence="1" id="KW-0732">Signal</keyword>
<dbReference type="WBParaSite" id="Pan_g2224.t1">
    <property type="protein sequence ID" value="Pan_g2224.t1"/>
    <property type="gene ID" value="Pan_g2224"/>
</dbReference>
<accession>A0A7E4VM76</accession>
<feature type="signal peptide" evidence="1">
    <location>
        <begin position="1"/>
        <end position="15"/>
    </location>
</feature>
<sequence>MHVVFVALFPQGSAALPMLRTVEIVEFNGDWLKLFESWNNYPEQCPVLETLSISTQINDATKMKDFAFSTHKYSIPTVKKLDVDLDTTCCCSTVPFSMFVAICKVFPNLETASLTLHTECEHNHTRISEMYECFKRFNPKVKLTFNFKLYHNYAYSGTKRDRLHERLLEFNKTIDTSFGNSTAKYSVTASRPNRTMNFRIKVRQQQLCESFRQKNQQNQNTVYQKVFLLIPSFTHSTNSSPEPKSGGGLGLDLGKQASSKQRLHTLAVGKLQRPSRKKVLCTSHLCLIGCVVSMSDVGWWCGKVSWVSQGNIFGYAVGNITHFGKGGPG</sequence>
<evidence type="ECO:0000313" key="3">
    <source>
        <dbReference type="WBParaSite" id="Pan_g2224.t1"/>
    </source>
</evidence>
<keyword evidence="2" id="KW-1185">Reference proteome</keyword>
<dbReference type="Proteomes" id="UP000492821">
    <property type="component" value="Unassembled WGS sequence"/>
</dbReference>
<reference evidence="3" key="2">
    <citation type="submission" date="2020-10" db="UniProtKB">
        <authorList>
            <consortium name="WormBaseParasite"/>
        </authorList>
    </citation>
    <scope>IDENTIFICATION</scope>
</reference>
<protein>
    <submittedName>
        <fullName evidence="3">Secreted protein</fullName>
    </submittedName>
</protein>
<name>A0A7E4VM76_PANRE</name>
<proteinExistence type="predicted"/>
<dbReference type="AlphaFoldDB" id="A0A7E4VM76"/>
<organism evidence="2 3">
    <name type="scientific">Panagrellus redivivus</name>
    <name type="common">Microworm</name>
    <dbReference type="NCBI Taxonomy" id="6233"/>
    <lineage>
        <taxon>Eukaryota</taxon>
        <taxon>Metazoa</taxon>
        <taxon>Ecdysozoa</taxon>
        <taxon>Nematoda</taxon>
        <taxon>Chromadorea</taxon>
        <taxon>Rhabditida</taxon>
        <taxon>Tylenchina</taxon>
        <taxon>Panagrolaimomorpha</taxon>
        <taxon>Panagrolaimoidea</taxon>
        <taxon>Panagrolaimidae</taxon>
        <taxon>Panagrellus</taxon>
    </lineage>
</organism>